<gene>
    <name evidence="1" type="ORF">N1851_030514</name>
</gene>
<sequence length="264" mass="29104">MIKPRIGWTLQGPSQDCLLMYTLSTCQPLCKEHGQPAPNPATAAGRCLAKSPEQAVKILKLEQTGYATKLNQEAVSQTNEAWYIPHHMYKGENLNELMLPGPMLGPSLLAVLLRFCEDRVALSSDITRTRPPLSWCVIAARVAGSVLCNHCVALLYQSAHYPQVKIPVVPPVLRCTEGEQQWHKPRTLGVKPGRVEKMAVMSAKPKQRTMAEGVRSTSNKGISGELLDMSVLKVPEIYKDFTPIFAPMICTMGITCKVPLVDSR</sequence>
<evidence type="ECO:0000313" key="2">
    <source>
        <dbReference type="Proteomes" id="UP001174136"/>
    </source>
</evidence>
<dbReference type="AlphaFoldDB" id="A0AA47M5B6"/>
<reference evidence="1" key="1">
    <citation type="journal article" date="2023" name="Front. Mar. Sci.">
        <title>A new Merluccius polli reference genome to investigate the effects of global change in West African waters.</title>
        <authorList>
            <person name="Mateo J.L."/>
            <person name="Blanco-Fernandez C."/>
            <person name="Garcia-Vazquez E."/>
            <person name="Machado-Schiaffino G."/>
        </authorList>
    </citation>
    <scope>NUCLEOTIDE SEQUENCE</scope>
    <source>
        <strain evidence="1">C29</strain>
        <tissue evidence="1">Fin</tissue>
    </source>
</reference>
<evidence type="ECO:0000313" key="1">
    <source>
        <dbReference type="EMBL" id="KAK0133932.1"/>
    </source>
</evidence>
<dbReference type="EMBL" id="JAOPHQ010005777">
    <property type="protein sequence ID" value="KAK0133932.1"/>
    <property type="molecule type" value="Genomic_DNA"/>
</dbReference>
<proteinExistence type="predicted"/>
<accession>A0AA47M5B6</accession>
<keyword evidence="2" id="KW-1185">Reference proteome</keyword>
<organism evidence="1 2">
    <name type="scientific">Merluccius polli</name>
    <name type="common">Benguela hake</name>
    <name type="synonym">Merluccius cadenati</name>
    <dbReference type="NCBI Taxonomy" id="89951"/>
    <lineage>
        <taxon>Eukaryota</taxon>
        <taxon>Metazoa</taxon>
        <taxon>Chordata</taxon>
        <taxon>Craniata</taxon>
        <taxon>Vertebrata</taxon>
        <taxon>Euteleostomi</taxon>
        <taxon>Actinopterygii</taxon>
        <taxon>Neopterygii</taxon>
        <taxon>Teleostei</taxon>
        <taxon>Neoteleostei</taxon>
        <taxon>Acanthomorphata</taxon>
        <taxon>Zeiogadaria</taxon>
        <taxon>Gadariae</taxon>
        <taxon>Gadiformes</taxon>
        <taxon>Gadoidei</taxon>
        <taxon>Merlucciidae</taxon>
        <taxon>Merluccius</taxon>
    </lineage>
</organism>
<comment type="caution">
    <text evidence="1">The sequence shown here is derived from an EMBL/GenBank/DDBJ whole genome shotgun (WGS) entry which is preliminary data.</text>
</comment>
<protein>
    <submittedName>
        <fullName evidence="1">Uncharacterized protein</fullName>
    </submittedName>
</protein>
<name>A0AA47M5B6_MERPO</name>
<dbReference type="Proteomes" id="UP001174136">
    <property type="component" value="Unassembled WGS sequence"/>
</dbReference>